<evidence type="ECO:0000313" key="2">
    <source>
        <dbReference type="Proteomes" id="UP000177996"/>
    </source>
</evidence>
<name>A0A1G2D565_9BACT</name>
<dbReference type="Proteomes" id="UP000177996">
    <property type="component" value="Unassembled WGS sequence"/>
</dbReference>
<evidence type="ECO:0000313" key="1">
    <source>
        <dbReference type="EMBL" id="OGZ08061.1"/>
    </source>
</evidence>
<reference evidence="1 2" key="1">
    <citation type="journal article" date="2016" name="Nat. Commun.">
        <title>Thousands of microbial genomes shed light on interconnected biogeochemical processes in an aquifer system.</title>
        <authorList>
            <person name="Anantharaman K."/>
            <person name="Brown C.T."/>
            <person name="Hug L.A."/>
            <person name="Sharon I."/>
            <person name="Castelle C.J."/>
            <person name="Probst A.J."/>
            <person name="Thomas B.C."/>
            <person name="Singh A."/>
            <person name="Wilkins M.J."/>
            <person name="Karaoz U."/>
            <person name="Brodie E.L."/>
            <person name="Williams K.H."/>
            <person name="Hubbard S.S."/>
            <person name="Banfield J.F."/>
        </authorList>
    </citation>
    <scope>NUCLEOTIDE SEQUENCE [LARGE SCALE GENOMIC DNA]</scope>
</reference>
<accession>A0A1G2D565</accession>
<sequence>MTSTDLDHLTDALARIQNSRVVEYHDEDTRYRMWSHGHCRVEAWRGAWRVSAEMPLGFREFSFAELVTQVSCRVRLGVFVRPKHVDALDRHVFAMMRCLRRFGWAVESANSFEVVVRKDDRKVTFSCERGNGLMLAVAILILLLKNIKQ</sequence>
<dbReference type="AlphaFoldDB" id="A0A1G2D565"/>
<dbReference type="EMBL" id="MHLL01000044">
    <property type="protein sequence ID" value="OGZ08061.1"/>
    <property type="molecule type" value="Genomic_DNA"/>
</dbReference>
<organism evidence="1 2">
    <name type="scientific">Candidatus Lloydbacteria bacterium RIFCSPHIGHO2_02_FULL_50_13</name>
    <dbReference type="NCBI Taxonomy" id="1798661"/>
    <lineage>
        <taxon>Bacteria</taxon>
        <taxon>Candidatus Lloydiibacteriota</taxon>
    </lineage>
</organism>
<proteinExistence type="predicted"/>
<protein>
    <submittedName>
        <fullName evidence="1">Uncharacterized protein</fullName>
    </submittedName>
</protein>
<comment type="caution">
    <text evidence="1">The sequence shown here is derived from an EMBL/GenBank/DDBJ whole genome shotgun (WGS) entry which is preliminary data.</text>
</comment>
<gene>
    <name evidence="1" type="ORF">A3D65_04640</name>
</gene>